<proteinExistence type="predicted"/>
<comment type="caution">
    <text evidence="11">The sequence shown here is derived from an EMBL/GenBank/DDBJ whole genome shotgun (WGS) entry which is preliminary data.</text>
</comment>
<dbReference type="InterPro" id="IPR003593">
    <property type="entry name" value="AAA+_ATPase"/>
</dbReference>
<dbReference type="GO" id="GO:0005524">
    <property type="term" value="F:ATP binding"/>
    <property type="evidence" value="ECO:0007669"/>
    <property type="project" value="UniProtKB-KW"/>
</dbReference>
<dbReference type="SMART" id="SM00382">
    <property type="entry name" value="AAA"/>
    <property type="match status" value="1"/>
</dbReference>
<dbReference type="RefSeq" id="WP_200696396.1">
    <property type="nucleotide sequence ID" value="NZ_JAVREX010000005.1"/>
</dbReference>
<dbReference type="EMBL" id="JAVREX010000005">
    <property type="protein sequence ID" value="MDT0428792.1"/>
    <property type="molecule type" value="Genomic_DNA"/>
</dbReference>
<keyword evidence="5" id="KW-0547">Nucleotide-binding</keyword>
<evidence type="ECO:0000256" key="8">
    <source>
        <dbReference type="ARBA" id="ARBA00023065"/>
    </source>
</evidence>
<evidence type="ECO:0000256" key="2">
    <source>
        <dbReference type="ARBA" id="ARBA00022448"/>
    </source>
</evidence>
<evidence type="ECO:0000256" key="7">
    <source>
        <dbReference type="ARBA" id="ARBA00023004"/>
    </source>
</evidence>
<dbReference type="InterPro" id="IPR051535">
    <property type="entry name" value="Siderophore_ABC-ATPase"/>
</dbReference>
<organism evidence="11 12">
    <name type="scientific">Streptomyces salyersiae</name>
    <dbReference type="NCBI Taxonomy" id="3075530"/>
    <lineage>
        <taxon>Bacteria</taxon>
        <taxon>Bacillati</taxon>
        <taxon>Actinomycetota</taxon>
        <taxon>Actinomycetes</taxon>
        <taxon>Kitasatosporales</taxon>
        <taxon>Streptomycetaceae</taxon>
        <taxon>Streptomyces</taxon>
    </lineage>
</organism>
<dbReference type="PROSITE" id="PS50893">
    <property type="entry name" value="ABC_TRANSPORTER_2"/>
    <property type="match status" value="1"/>
</dbReference>
<keyword evidence="2" id="KW-0813">Transport</keyword>
<evidence type="ECO:0000256" key="6">
    <source>
        <dbReference type="ARBA" id="ARBA00022840"/>
    </source>
</evidence>
<evidence type="ECO:0000313" key="11">
    <source>
        <dbReference type="EMBL" id="MDT0428792.1"/>
    </source>
</evidence>
<dbReference type="InterPro" id="IPR027417">
    <property type="entry name" value="P-loop_NTPase"/>
</dbReference>
<evidence type="ECO:0000256" key="1">
    <source>
        <dbReference type="ARBA" id="ARBA00004202"/>
    </source>
</evidence>
<evidence type="ECO:0000256" key="3">
    <source>
        <dbReference type="ARBA" id="ARBA00022475"/>
    </source>
</evidence>
<evidence type="ECO:0000256" key="9">
    <source>
        <dbReference type="ARBA" id="ARBA00023136"/>
    </source>
</evidence>
<keyword evidence="6 11" id="KW-0067">ATP-binding</keyword>
<dbReference type="CDD" id="cd03214">
    <property type="entry name" value="ABC_Iron-Siderophores_B12_Hemin"/>
    <property type="match status" value="1"/>
</dbReference>
<dbReference type="Pfam" id="PF00005">
    <property type="entry name" value="ABC_tran"/>
    <property type="match status" value="1"/>
</dbReference>
<protein>
    <submittedName>
        <fullName evidence="11">ABC transporter ATP-binding protein</fullName>
    </submittedName>
</protein>
<dbReference type="Gene3D" id="3.40.50.300">
    <property type="entry name" value="P-loop containing nucleotide triphosphate hydrolases"/>
    <property type="match status" value="1"/>
</dbReference>
<keyword evidence="8" id="KW-0406">Ion transport</keyword>
<name>A0ABU2RJX4_9ACTN</name>
<keyword evidence="9" id="KW-0472">Membrane</keyword>
<evidence type="ECO:0000259" key="10">
    <source>
        <dbReference type="PROSITE" id="PS50893"/>
    </source>
</evidence>
<gene>
    <name evidence="11" type="ORF">RM649_14195</name>
</gene>
<sequence length="283" mass="30612">MATPDDDKERRGPVVAEHTLQAQDVRLGYGDREIVTGLDVSIPPGEVTVIVGPNACGKSTLLRAMARLLPPTGGSVLLDGRSIQEMPTKEVAAVLGILPQSPSAPEGITVSDLVGRGRYPHQGWFRRWTAEDDEAVAQALLSTDVLELADRPVDELSGGQRQRVWIAMALSQRTDILLLDEPTTFLDVSHQLDVLDLLTDLNRERGVTMVAVLHDLNLACRYADHMIAMKGGRIVAEGRPRDIVTEELVGEVFGMRCTVLDDPASATPMVVPLGRHHVKGAAA</sequence>
<keyword evidence="3" id="KW-1003">Cell membrane</keyword>
<dbReference type="PANTHER" id="PTHR42771">
    <property type="entry name" value="IRON(3+)-HYDROXAMATE IMPORT ATP-BINDING PROTEIN FHUC"/>
    <property type="match status" value="1"/>
</dbReference>
<keyword evidence="7" id="KW-0408">Iron</keyword>
<evidence type="ECO:0000256" key="5">
    <source>
        <dbReference type="ARBA" id="ARBA00022741"/>
    </source>
</evidence>
<keyword evidence="4" id="KW-0410">Iron transport</keyword>
<dbReference type="InterPro" id="IPR017871">
    <property type="entry name" value="ABC_transporter-like_CS"/>
</dbReference>
<comment type="subcellular location">
    <subcellularLocation>
        <location evidence="1">Cell membrane</location>
        <topology evidence="1">Peripheral membrane protein</topology>
    </subcellularLocation>
</comment>
<evidence type="ECO:0000313" key="12">
    <source>
        <dbReference type="Proteomes" id="UP001183777"/>
    </source>
</evidence>
<keyword evidence="12" id="KW-1185">Reference proteome</keyword>
<reference evidence="12" key="1">
    <citation type="submission" date="2023-07" db="EMBL/GenBank/DDBJ databases">
        <title>30 novel species of actinomycetes from the DSMZ collection.</title>
        <authorList>
            <person name="Nouioui I."/>
        </authorList>
    </citation>
    <scope>NUCLEOTIDE SEQUENCE [LARGE SCALE GENOMIC DNA]</scope>
    <source>
        <strain evidence="12">DSM 41770</strain>
    </source>
</reference>
<dbReference type="PROSITE" id="PS00211">
    <property type="entry name" value="ABC_TRANSPORTER_1"/>
    <property type="match status" value="1"/>
</dbReference>
<feature type="domain" description="ABC transporter" evidence="10">
    <location>
        <begin position="20"/>
        <end position="256"/>
    </location>
</feature>
<dbReference type="Proteomes" id="UP001183777">
    <property type="component" value="Unassembled WGS sequence"/>
</dbReference>
<evidence type="ECO:0000256" key="4">
    <source>
        <dbReference type="ARBA" id="ARBA00022496"/>
    </source>
</evidence>
<dbReference type="SUPFAM" id="SSF52540">
    <property type="entry name" value="P-loop containing nucleoside triphosphate hydrolases"/>
    <property type="match status" value="1"/>
</dbReference>
<dbReference type="InterPro" id="IPR003439">
    <property type="entry name" value="ABC_transporter-like_ATP-bd"/>
</dbReference>
<dbReference type="PANTHER" id="PTHR42771:SF2">
    <property type="entry name" value="IRON(3+)-HYDROXAMATE IMPORT ATP-BINDING PROTEIN FHUC"/>
    <property type="match status" value="1"/>
</dbReference>
<accession>A0ABU2RJX4</accession>